<comment type="caution">
    <text evidence="2">The sequence shown here is derived from an EMBL/GenBank/DDBJ whole genome shotgun (WGS) entry which is preliminary data.</text>
</comment>
<evidence type="ECO:0000256" key="1">
    <source>
        <dbReference type="SAM" id="MobiDB-lite"/>
    </source>
</evidence>
<name>A0A1F5TMC2_9BACT</name>
<protein>
    <submittedName>
        <fullName evidence="2">Uncharacterized protein</fullName>
    </submittedName>
</protein>
<dbReference type="Proteomes" id="UP000177579">
    <property type="component" value="Unassembled WGS sequence"/>
</dbReference>
<gene>
    <name evidence="2" type="ORF">A2531_05020</name>
</gene>
<feature type="region of interest" description="Disordered" evidence="1">
    <location>
        <begin position="1"/>
        <end position="33"/>
    </location>
</feature>
<evidence type="ECO:0000313" key="2">
    <source>
        <dbReference type="EMBL" id="OGF40095.1"/>
    </source>
</evidence>
<dbReference type="EMBL" id="MFGO01000036">
    <property type="protein sequence ID" value="OGF40095.1"/>
    <property type="molecule type" value="Genomic_DNA"/>
</dbReference>
<reference evidence="2 3" key="1">
    <citation type="journal article" date="2016" name="Nat. Commun.">
        <title>Thousands of microbial genomes shed light on interconnected biogeochemical processes in an aquifer system.</title>
        <authorList>
            <person name="Anantharaman K."/>
            <person name="Brown C.T."/>
            <person name="Hug L.A."/>
            <person name="Sharon I."/>
            <person name="Castelle C.J."/>
            <person name="Probst A.J."/>
            <person name="Thomas B.C."/>
            <person name="Singh A."/>
            <person name="Wilkins M.J."/>
            <person name="Karaoz U."/>
            <person name="Brodie E.L."/>
            <person name="Williams K.H."/>
            <person name="Hubbard S.S."/>
            <person name="Banfield J.F."/>
        </authorList>
    </citation>
    <scope>NUCLEOTIDE SEQUENCE [LARGE SCALE GENOMIC DNA]</scope>
</reference>
<dbReference type="AlphaFoldDB" id="A0A1F5TMC2"/>
<sequence length="98" mass="11549">MNQENNKALPHQKHDVRPEEIIEHTQEPPSAMHCDIHTTAEKITDKKNYDSLNLTPKLETEFRTAQIKQEKLIKCQSYKQAEEPVKKKESFFAKIFKK</sequence>
<accession>A0A1F5TMC2</accession>
<proteinExistence type="predicted"/>
<evidence type="ECO:0000313" key="3">
    <source>
        <dbReference type="Proteomes" id="UP000177579"/>
    </source>
</evidence>
<feature type="compositionally biased region" description="Basic and acidic residues" evidence="1">
    <location>
        <begin position="12"/>
        <end position="26"/>
    </location>
</feature>
<organism evidence="2 3">
    <name type="scientific">Candidatus Falkowbacteria bacterium RIFOXYD2_FULL_34_120</name>
    <dbReference type="NCBI Taxonomy" id="1798007"/>
    <lineage>
        <taxon>Bacteria</taxon>
        <taxon>Candidatus Falkowiibacteriota</taxon>
    </lineage>
</organism>